<comment type="caution">
    <text evidence="2">The sequence shown here is derived from an EMBL/GenBank/DDBJ whole genome shotgun (WGS) entry which is preliminary data.</text>
</comment>
<dbReference type="EMBL" id="AHOQ02000046">
    <property type="protein sequence ID" value="EMO43945.1"/>
    <property type="molecule type" value="Genomic_DNA"/>
</dbReference>
<reference evidence="2 3" key="1">
    <citation type="submission" date="2013-01" db="EMBL/GenBank/DDBJ databases">
        <authorList>
            <person name="Harkins D.M."/>
            <person name="Durkin A.S."/>
            <person name="Brinkac L.M."/>
            <person name="Haft D.H."/>
            <person name="Selengut J.D."/>
            <person name="Sanka R."/>
            <person name="DePew J."/>
            <person name="Purushe J."/>
            <person name="Matthias M.A."/>
            <person name="Vinetz J.M."/>
            <person name="Sutton G.G."/>
            <person name="Nierman W.C."/>
            <person name="Fouts D.E."/>
        </authorList>
    </citation>
    <scope>NUCLEOTIDE SEQUENCE [LARGE SCALE GENOMIC DNA]</scope>
    <source>
        <strain evidence="2 3">ZUN179</strain>
    </source>
</reference>
<sequence>MTLQDCSSASKARSPEPDKVIKRKISGGLHHVYFHSEAA</sequence>
<name>M6UHC1_9LEPT</name>
<feature type="region of interest" description="Disordered" evidence="1">
    <location>
        <begin position="1"/>
        <end position="20"/>
    </location>
</feature>
<feature type="compositionally biased region" description="Polar residues" evidence="1">
    <location>
        <begin position="1"/>
        <end position="11"/>
    </location>
</feature>
<accession>M6UHC1</accession>
<gene>
    <name evidence="2" type="ORF">LEP1GSC187_2770</name>
</gene>
<evidence type="ECO:0000256" key="1">
    <source>
        <dbReference type="SAM" id="MobiDB-lite"/>
    </source>
</evidence>
<proteinExistence type="predicted"/>
<evidence type="ECO:0000313" key="2">
    <source>
        <dbReference type="EMBL" id="EMO43945.1"/>
    </source>
</evidence>
<dbReference type="Proteomes" id="UP000012160">
    <property type="component" value="Unassembled WGS sequence"/>
</dbReference>
<evidence type="ECO:0000313" key="3">
    <source>
        <dbReference type="Proteomes" id="UP000012160"/>
    </source>
</evidence>
<protein>
    <submittedName>
        <fullName evidence="2">Uncharacterized protein</fullName>
    </submittedName>
</protein>
<organism evidence="2 3">
    <name type="scientific">Leptospira santarosai str. ZUN179</name>
    <dbReference type="NCBI Taxonomy" id="1049985"/>
    <lineage>
        <taxon>Bacteria</taxon>
        <taxon>Pseudomonadati</taxon>
        <taxon>Spirochaetota</taxon>
        <taxon>Spirochaetia</taxon>
        <taxon>Leptospirales</taxon>
        <taxon>Leptospiraceae</taxon>
        <taxon>Leptospira</taxon>
    </lineage>
</organism>
<dbReference type="AlphaFoldDB" id="M6UHC1"/>